<protein>
    <submittedName>
        <fullName evidence="3">Uncharacterized protein LOC110983350 isoform X1</fullName>
    </submittedName>
</protein>
<dbReference type="Proteomes" id="UP000694845">
    <property type="component" value="Unplaced"/>
</dbReference>
<feature type="compositionally biased region" description="Basic and acidic residues" evidence="1">
    <location>
        <begin position="956"/>
        <end position="967"/>
    </location>
</feature>
<feature type="region of interest" description="Disordered" evidence="1">
    <location>
        <begin position="1124"/>
        <end position="1172"/>
    </location>
</feature>
<name>A0A8B7YY20_ACAPL</name>
<proteinExistence type="predicted"/>
<feature type="compositionally biased region" description="Basic and acidic residues" evidence="1">
    <location>
        <begin position="1124"/>
        <end position="1142"/>
    </location>
</feature>
<feature type="compositionally biased region" description="Basic and acidic residues" evidence="1">
    <location>
        <begin position="442"/>
        <end position="452"/>
    </location>
</feature>
<evidence type="ECO:0000313" key="2">
    <source>
        <dbReference type="Proteomes" id="UP000694845"/>
    </source>
</evidence>
<feature type="compositionally biased region" description="Basic and acidic residues" evidence="1">
    <location>
        <begin position="200"/>
        <end position="211"/>
    </location>
</feature>
<feature type="compositionally biased region" description="Basic and acidic residues" evidence="1">
    <location>
        <begin position="334"/>
        <end position="344"/>
    </location>
</feature>
<evidence type="ECO:0000256" key="1">
    <source>
        <dbReference type="SAM" id="MobiDB-lite"/>
    </source>
</evidence>
<feature type="region of interest" description="Disordered" evidence="1">
    <location>
        <begin position="139"/>
        <end position="366"/>
    </location>
</feature>
<feature type="compositionally biased region" description="Basic and acidic residues" evidence="1">
    <location>
        <begin position="823"/>
        <end position="832"/>
    </location>
</feature>
<gene>
    <name evidence="3" type="primary">LOC110983350</name>
</gene>
<dbReference type="AlphaFoldDB" id="A0A8B7YY20"/>
<accession>A0A8B7YY20</accession>
<feature type="compositionally biased region" description="Polar residues" evidence="1">
    <location>
        <begin position="1064"/>
        <end position="1076"/>
    </location>
</feature>
<feature type="compositionally biased region" description="Polar residues" evidence="1">
    <location>
        <begin position="971"/>
        <end position="990"/>
    </location>
</feature>
<organism evidence="2 3">
    <name type="scientific">Acanthaster planci</name>
    <name type="common">Crown-of-thorns starfish</name>
    <dbReference type="NCBI Taxonomy" id="133434"/>
    <lineage>
        <taxon>Eukaryota</taxon>
        <taxon>Metazoa</taxon>
        <taxon>Echinodermata</taxon>
        <taxon>Eleutherozoa</taxon>
        <taxon>Asterozoa</taxon>
        <taxon>Asteroidea</taxon>
        <taxon>Valvatacea</taxon>
        <taxon>Valvatida</taxon>
        <taxon>Acanthasteridae</taxon>
        <taxon>Acanthaster</taxon>
    </lineage>
</organism>
<feature type="compositionally biased region" description="Polar residues" evidence="1">
    <location>
        <begin position="702"/>
        <end position="711"/>
    </location>
</feature>
<keyword evidence="2" id="KW-1185">Reference proteome</keyword>
<sequence>MEWDWWSRMQGSSSVPKTPRQGKWWANLRDPVWPRRNSRWQRHWPRSFGVLPEVDLNSVHVKTLDEILREREAKKCREQAMSLAPASHSFQEMTRNLQMAHHQEKNPISRVRWSQFNFHGEERNDDEDDGEDVVAMDMAESDHSEEDNAEAEFSSDELCPEEREGDLSEETSTSSLEEEDGNKIDPVEGDIIPEEWEDRDSDKVVQLDDPRVNVGEDQSCLEEGEEEIELLKFSLGDFWPEESNRSVDGEQDERFPEGVGESTRSGQESDNKEEAEMQDGLQADVADNQSICEENDGDNGDVVSSQDESHLGELDSGVDGETVCSPQQEEYEIHDEARNVKGDGETVEQSNLEEDAGDFEKCKKGDNQDMEDLASSLDVLCPEEASGDVCEVTSGSLQYEECQIDQSDERIICSDQGSNNGNALKQSDPQEDLGRENIAGDESYHEEKDKNTKVYVPPDDFCPEETQDCRTAQVWKVILDVVKGDKHYDRKTVQQGDLLFDTGDDKDHPQENTEDTDCAEDDICLTQSTSGVDKDISDIHQEEEELKLVPVEESSLSGQGMWNDKGSTLWENGRVDACVSKSFQVAGEENMEVNATDKRGEGYQSVEESSVDTSMEEGKGKSEISEEAPDEGSYEGVSAGDTSSSEGTDREEEQDIRGKGCQGDESPKGGEDNGCLDKSTKEVKASSLDLSQDSYRKKDTDNQSPRTSPSIGQMVDECSGTDVLTDSEETSDTSTTANKPVCAQVEEADKAAVKRKKDVCLPELKELVNAPRALQDEMSYLPTEFSHPVVSNKSETKSRPQTRKRKCEESTAGGVTFLKVRGKRDGLRKTRQESAGQRQARSGKVERLAKVKNKLTSKDASTSDIPEVPQTRPQRQVAVTEGPQRKRGRFCRKPREGGEVIRKLGQAKEMGPGAELGLSRTGNERHDRPRRKAKDGKGKEDPSQKEPARRLKRSRARDDVSVSEGKKLQGSVEQCGQLQEVSDNSRQSQNSRKRARKAEDDILRKVKRPKRNKNDGVSNKNHEGDDTLPPASPKSASGGVKTRSNFSDPGTVMHKKRGPKAKLQSVNPAQPSSNTVAEKAPVLHVAVTSDKIEPKENTSTRVAQERQDTERNVLETTDFECAKKPKGRRDNCASNNYDRRDTCNPLLKPSPGNTSEGVTTRSNSTTGTLVLKKRGRKPKIQPVNLLQRSSNMVAEVLPILHKVVAGDKIKPRECLSVWAAEEGQSTSREVPESPDFEGAKKSKGQRMIVLLIVVTKGTIPW</sequence>
<feature type="compositionally biased region" description="Basic and acidic residues" evidence="1">
    <location>
        <begin position="935"/>
        <end position="949"/>
    </location>
</feature>
<feature type="compositionally biased region" description="Basic and acidic residues" evidence="1">
    <location>
        <begin position="242"/>
        <end position="256"/>
    </location>
</feature>
<dbReference type="GeneID" id="110983350"/>
<feature type="compositionally biased region" description="Acidic residues" evidence="1">
    <location>
        <begin position="187"/>
        <end position="199"/>
    </location>
</feature>
<feature type="region of interest" description="Disordered" evidence="1">
    <location>
        <begin position="413"/>
        <end position="456"/>
    </location>
</feature>
<feature type="region of interest" description="Disordered" evidence="1">
    <location>
        <begin position="493"/>
        <end position="520"/>
    </location>
</feature>
<feature type="region of interest" description="Disordered" evidence="1">
    <location>
        <begin position="1"/>
        <end position="21"/>
    </location>
</feature>
<feature type="compositionally biased region" description="Polar residues" evidence="1">
    <location>
        <begin position="415"/>
        <end position="427"/>
    </location>
</feature>
<evidence type="ECO:0000313" key="3">
    <source>
        <dbReference type="RefSeq" id="XP_022098233.1"/>
    </source>
</evidence>
<reference evidence="3" key="1">
    <citation type="submission" date="2025-08" db="UniProtKB">
        <authorList>
            <consortium name="RefSeq"/>
        </authorList>
    </citation>
    <scope>IDENTIFICATION</scope>
</reference>
<dbReference type="KEGG" id="aplc:110983350"/>
<feature type="compositionally biased region" description="Polar residues" evidence="1">
    <location>
        <begin position="1151"/>
        <end position="1168"/>
    </location>
</feature>
<feature type="compositionally biased region" description="Basic and acidic residues" evidence="1">
    <location>
        <begin position="893"/>
        <end position="902"/>
    </location>
</feature>
<feature type="compositionally biased region" description="Acidic residues" evidence="1">
    <location>
        <begin position="143"/>
        <end position="159"/>
    </location>
</feature>
<feature type="compositionally biased region" description="Acidic residues" evidence="1">
    <location>
        <begin position="219"/>
        <end position="228"/>
    </location>
</feature>
<feature type="region of interest" description="Disordered" evidence="1">
    <location>
        <begin position="785"/>
        <end position="1076"/>
    </location>
</feature>
<feature type="region of interest" description="Disordered" evidence="1">
    <location>
        <begin position="587"/>
        <end position="738"/>
    </location>
</feature>
<dbReference type="RefSeq" id="XP_022098233.1">
    <property type="nucleotide sequence ID" value="XM_022242541.1"/>
</dbReference>